<evidence type="ECO:0000313" key="1">
    <source>
        <dbReference type="EMBL" id="MFC4063601.1"/>
    </source>
</evidence>
<sequence>MRTTTRWITALVAAVLLGCTASALLVRHEYREAKDRRDLLDLTRGWDRPLDELRVPDDTPADGVTGEISAHGMTLSLPAPGEVPPTMIGYAVLLLDEGGTPPWSVGCAATLIVVCTDLGDGYTLLEELDTDNSDPATTVRRQAGDLMLEARVPGRHPEMVPRLRRLITETHVPDDAELLRYLRPDGYRTDWS</sequence>
<dbReference type="EMBL" id="JBHSBL010000002">
    <property type="protein sequence ID" value="MFC4063601.1"/>
    <property type="molecule type" value="Genomic_DNA"/>
</dbReference>
<keyword evidence="2" id="KW-1185">Reference proteome</keyword>
<name>A0ABV8IJ53_9ACTN</name>
<reference evidence="2" key="1">
    <citation type="journal article" date="2019" name="Int. J. Syst. Evol. Microbiol.">
        <title>The Global Catalogue of Microorganisms (GCM) 10K type strain sequencing project: providing services to taxonomists for standard genome sequencing and annotation.</title>
        <authorList>
            <consortium name="The Broad Institute Genomics Platform"/>
            <consortium name="The Broad Institute Genome Sequencing Center for Infectious Disease"/>
            <person name="Wu L."/>
            <person name="Ma J."/>
        </authorList>
    </citation>
    <scope>NUCLEOTIDE SEQUENCE [LARGE SCALE GENOMIC DNA]</scope>
    <source>
        <strain evidence="2">TBRC 5832</strain>
    </source>
</reference>
<gene>
    <name evidence="1" type="ORF">ACFO0C_01565</name>
</gene>
<accession>A0ABV8IJ53</accession>
<organism evidence="1 2">
    <name type="scientific">Actinoplanes subglobosus</name>
    <dbReference type="NCBI Taxonomy" id="1547892"/>
    <lineage>
        <taxon>Bacteria</taxon>
        <taxon>Bacillati</taxon>
        <taxon>Actinomycetota</taxon>
        <taxon>Actinomycetes</taxon>
        <taxon>Micromonosporales</taxon>
        <taxon>Micromonosporaceae</taxon>
        <taxon>Actinoplanes</taxon>
    </lineage>
</organism>
<dbReference type="PROSITE" id="PS51257">
    <property type="entry name" value="PROKAR_LIPOPROTEIN"/>
    <property type="match status" value="1"/>
</dbReference>
<protein>
    <submittedName>
        <fullName evidence="1">Uncharacterized protein</fullName>
    </submittedName>
</protein>
<comment type="caution">
    <text evidence="1">The sequence shown here is derived from an EMBL/GenBank/DDBJ whole genome shotgun (WGS) entry which is preliminary data.</text>
</comment>
<proteinExistence type="predicted"/>
<evidence type="ECO:0000313" key="2">
    <source>
        <dbReference type="Proteomes" id="UP001595867"/>
    </source>
</evidence>
<dbReference type="RefSeq" id="WP_378064633.1">
    <property type="nucleotide sequence ID" value="NZ_JBHSBL010000002.1"/>
</dbReference>
<dbReference type="Proteomes" id="UP001595867">
    <property type="component" value="Unassembled WGS sequence"/>
</dbReference>